<evidence type="ECO:0000313" key="2">
    <source>
        <dbReference type="Proteomes" id="UP001290101"/>
    </source>
</evidence>
<dbReference type="RefSeq" id="WP_322441028.1">
    <property type="nucleotide sequence ID" value="NZ_JAXOTQ010000018.1"/>
</dbReference>
<comment type="caution">
    <text evidence="1">The sequence shown here is derived from an EMBL/GenBank/DDBJ whole genome shotgun (WGS) entry which is preliminary data.</text>
</comment>
<dbReference type="EMBL" id="JAXOTQ010000018">
    <property type="protein sequence ID" value="MDZ5490974.1"/>
    <property type="molecule type" value="Genomic_DNA"/>
</dbReference>
<gene>
    <name evidence="1" type="ORF">U2F25_16130</name>
</gene>
<evidence type="ECO:0008006" key="3">
    <source>
        <dbReference type="Google" id="ProtNLM"/>
    </source>
</evidence>
<dbReference type="Proteomes" id="UP001290101">
    <property type="component" value="Unassembled WGS sequence"/>
</dbReference>
<reference evidence="1 2" key="1">
    <citation type="submission" date="2023-12" db="EMBL/GenBank/DDBJ databases">
        <title>Micromonospora sp. nov., isolated from Atacama Desert.</title>
        <authorList>
            <person name="Carro L."/>
            <person name="Golinska P."/>
            <person name="Klenk H.-P."/>
            <person name="Goodfellow M."/>
        </authorList>
    </citation>
    <scope>NUCLEOTIDE SEQUENCE [LARGE SCALE GENOMIC DNA]</scope>
    <source>
        <strain evidence="1 2">4G53</strain>
    </source>
</reference>
<name>A0ABU5JEE3_9ACTN</name>
<organism evidence="1 2">
    <name type="scientific">Micromonospora sicca</name>
    <dbReference type="NCBI Taxonomy" id="2202420"/>
    <lineage>
        <taxon>Bacteria</taxon>
        <taxon>Bacillati</taxon>
        <taxon>Actinomycetota</taxon>
        <taxon>Actinomycetes</taxon>
        <taxon>Micromonosporales</taxon>
        <taxon>Micromonosporaceae</taxon>
        <taxon>Micromonospora</taxon>
    </lineage>
</organism>
<accession>A0ABU5JEE3</accession>
<sequence length="59" mass="6688">MNEHAEWDDLRARRMAEPGAAEAYEAARIAFELGRTARKLREGTGRIALRRRAARPPTP</sequence>
<proteinExistence type="predicted"/>
<protein>
    <recommendedName>
        <fullName evidence="3">XRE family transcriptional regulator</fullName>
    </recommendedName>
</protein>
<keyword evidence="2" id="KW-1185">Reference proteome</keyword>
<evidence type="ECO:0000313" key="1">
    <source>
        <dbReference type="EMBL" id="MDZ5490974.1"/>
    </source>
</evidence>